<dbReference type="InterPro" id="IPR027417">
    <property type="entry name" value="P-loop_NTPase"/>
</dbReference>
<evidence type="ECO:0000313" key="5">
    <source>
        <dbReference type="EMBL" id="EFX85549.1"/>
    </source>
</evidence>
<dbReference type="SMART" id="SM00129">
    <property type="entry name" value="KISc"/>
    <property type="match status" value="1"/>
</dbReference>
<dbReference type="InParanoid" id="E9G4J8"/>
<keyword evidence="2" id="KW-0067">ATP-binding</keyword>
<dbReference type="OrthoDB" id="3176171at2759"/>
<dbReference type="GO" id="GO:0007018">
    <property type="term" value="P:microtubule-based movement"/>
    <property type="evidence" value="ECO:0007669"/>
    <property type="project" value="InterPro"/>
</dbReference>
<dbReference type="SUPFAM" id="SSF52540">
    <property type="entry name" value="P-loop containing nucleoside triphosphate hydrolases"/>
    <property type="match status" value="1"/>
</dbReference>
<dbReference type="Proteomes" id="UP000000305">
    <property type="component" value="Unassembled WGS sequence"/>
</dbReference>
<evidence type="ECO:0000256" key="2">
    <source>
        <dbReference type="ARBA" id="ARBA00022840"/>
    </source>
</evidence>
<dbReference type="Pfam" id="PF00225">
    <property type="entry name" value="Kinesin"/>
    <property type="match status" value="1"/>
</dbReference>
<sequence>MMGKIGSKSELDDASGIIPRSSTSTICLSIEIQISYFQIYKEKIQDLLCSTRRNLSVRKHPKNGPYVVNLTNCLVTSLEEVQRWLAVGNRKRVVASTSQNEHSSRSHIIFSITLSQSFQEIIDGRPHVTDKHSRINFIDLAEKKDVVTKRPGYSL</sequence>
<comment type="caution">
    <text evidence="3">Lacks conserved residue(s) required for the propagation of feature annotation.</text>
</comment>
<organism evidence="5 6">
    <name type="scientific">Daphnia pulex</name>
    <name type="common">Water flea</name>
    <dbReference type="NCBI Taxonomy" id="6669"/>
    <lineage>
        <taxon>Eukaryota</taxon>
        <taxon>Metazoa</taxon>
        <taxon>Ecdysozoa</taxon>
        <taxon>Arthropoda</taxon>
        <taxon>Crustacea</taxon>
        <taxon>Branchiopoda</taxon>
        <taxon>Diplostraca</taxon>
        <taxon>Cladocera</taxon>
        <taxon>Anomopoda</taxon>
        <taxon>Daphniidae</taxon>
        <taxon>Daphnia</taxon>
    </lineage>
</organism>
<dbReference type="GO" id="GO:0008017">
    <property type="term" value="F:microtubule binding"/>
    <property type="evidence" value="ECO:0007669"/>
    <property type="project" value="InterPro"/>
</dbReference>
<protein>
    <recommendedName>
        <fullName evidence="4">Kinesin motor domain-containing protein</fullName>
    </recommendedName>
</protein>
<dbReference type="STRING" id="6669.E9G4J8"/>
<comment type="similarity">
    <text evidence="3">Belongs to the TRAFAC class myosin-kinesin ATPase superfamily. Kinesin family.</text>
</comment>
<dbReference type="PANTHER" id="PTHR47117:SF5">
    <property type="entry name" value="KINESIN-LIKE PROTEIN KIF14"/>
    <property type="match status" value="1"/>
</dbReference>
<dbReference type="PRINTS" id="PR00380">
    <property type="entry name" value="KINESINHEAVY"/>
</dbReference>
<evidence type="ECO:0000313" key="6">
    <source>
        <dbReference type="Proteomes" id="UP000000305"/>
    </source>
</evidence>
<dbReference type="HOGENOM" id="CLU_1697283_0_0_1"/>
<accession>E9G4J8</accession>
<evidence type="ECO:0000259" key="4">
    <source>
        <dbReference type="PROSITE" id="PS50067"/>
    </source>
</evidence>
<keyword evidence="6" id="KW-1185">Reference proteome</keyword>
<dbReference type="AlphaFoldDB" id="E9G4J8"/>
<dbReference type="Gene3D" id="3.40.850.10">
    <property type="entry name" value="Kinesin motor domain"/>
    <property type="match status" value="1"/>
</dbReference>
<dbReference type="eggNOG" id="KOG0245">
    <property type="taxonomic scope" value="Eukaryota"/>
</dbReference>
<feature type="domain" description="Kinesin motor" evidence="4">
    <location>
        <begin position="1"/>
        <end position="155"/>
    </location>
</feature>
<dbReference type="GO" id="GO:0005524">
    <property type="term" value="F:ATP binding"/>
    <property type="evidence" value="ECO:0007669"/>
    <property type="project" value="UniProtKB-KW"/>
</dbReference>
<dbReference type="PROSITE" id="PS50067">
    <property type="entry name" value="KINESIN_MOTOR_2"/>
    <property type="match status" value="1"/>
</dbReference>
<dbReference type="InterPro" id="IPR036961">
    <property type="entry name" value="Kinesin_motor_dom_sf"/>
</dbReference>
<keyword evidence="1" id="KW-0547">Nucleotide-binding</keyword>
<reference evidence="5 6" key="1">
    <citation type="journal article" date="2011" name="Science">
        <title>The ecoresponsive genome of Daphnia pulex.</title>
        <authorList>
            <person name="Colbourne J.K."/>
            <person name="Pfrender M.E."/>
            <person name="Gilbert D."/>
            <person name="Thomas W.K."/>
            <person name="Tucker A."/>
            <person name="Oakley T.H."/>
            <person name="Tokishita S."/>
            <person name="Aerts A."/>
            <person name="Arnold G.J."/>
            <person name="Basu M.K."/>
            <person name="Bauer D.J."/>
            <person name="Caceres C.E."/>
            <person name="Carmel L."/>
            <person name="Casola C."/>
            <person name="Choi J.H."/>
            <person name="Detter J.C."/>
            <person name="Dong Q."/>
            <person name="Dusheyko S."/>
            <person name="Eads B.D."/>
            <person name="Frohlich T."/>
            <person name="Geiler-Samerotte K.A."/>
            <person name="Gerlach D."/>
            <person name="Hatcher P."/>
            <person name="Jogdeo S."/>
            <person name="Krijgsveld J."/>
            <person name="Kriventseva E.V."/>
            <person name="Kultz D."/>
            <person name="Laforsch C."/>
            <person name="Lindquist E."/>
            <person name="Lopez J."/>
            <person name="Manak J.R."/>
            <person name="Muller J."/>
            <person name="Pangilinan J."/>
            <person name="Patwardhan R.P."/>
            <person name="Pitluck S."/>
            <person name="Pritham E.J."/>
            <person name="Rechtsteiner A."/>
            <person name="Rho M."/>
            <person name="Rogozin I.B."/>
            <person name="Sakarya O."/>
            <person name="Salamov A."/>
            <person name="Schaack S."/>
            <person name="Shapiro H."/>
            <person name="Shiga Y."/>
            <person name="Skalitzky C."/>
            <person name="Smith Z."/>
            <person name="Souvorov A."/>
            <person name="Sung W."/>
            <person name="Tang Z."/>
            <person name="Tsuchiya D."/>
            <person name="Tu H."/>
            <person name="Vos H."/>
            <person name="Wang M."/>
            <person name="Wolf Y.I."/>
            <person name="Yamagata H."/>
            <person name="Yamada T."/>
            <person name="Ye Y."/>
            <person name="Shaw J.R."/>
            <person name="Andrews J."/>
            <person name="Crease T.J."/>
            <person name="Tang H."/>
            <person name="Lucas S.M."/>
            <person name="Robertson H.M."/>
            <person name="Bork P."/>
            <person name="Koonin E.V."/>
            <person name="Zdobnov E.M."/>
            <person name="Grigoriev I.V."/>
            <person name="Lynch M."/>
            <person name="Boore J.L."/>
        </authorList>
    </citation>
    <scope>NUCLEOTIDE SEQUENCE [LARGE SCALE GENOMIC DNA]</scope>
</reference>
<dbReference type="PANTHER" id="PTHR47117">
    <property type="entry name" value="STAR-RELATED LIPID TRANSFER PROTEIN 9"/>
    <property type="match status" value="1"/>
</dbReference>
<gene>
    <name evidence="5" type="ORF">DAPPUDRAFT_193845</name>
</gene>
<evidence type="ECO:0000256" key="3">
    <source>
        <dbReference type="PROSITE-ProRule" id="PRU00283"/>
    </source>
</evidence>
<dbReference type="GO" id="GO:0003777">
    <property type="term" value="F:microtubule motor activity"/>
    <property type="evidence" value="ECO:0007669"/>
    <property type="project" value="InterPro"/>
</dbReference>
<proteinExistence type="inferred from homology"/>
<evidence type="ECO:0000256" key="1">
    <source>
        <dbReference type="ARBA" id="ARBA00022741"/>
    </source>
</evidence>
<dbReference type="EMBL" id="GL732532">
    <property type="protein sequence ID" value="EFX85549.1"/>
    <property type="molecule type" value="Genomic_DNA"/>
</dbReference>
<name>E9G4J8_DAPPU</name>
<dbReference type="InterPro" id="IPR001752">
    <property type="entry name" value="Kinesin_motor_dom"/>
</dbReference>
<dbReference type="KEGG" id="dpx:DAPPUDRAFT_193845"/>